<organism evidence="1 2">
    <name type="scientific">Zalaria obscura</name>
    <dbReference type="NCBI Taxonomy" id="2024903"/>
    <lineage>
        <taxon>Eukaryota</taxon>
        <taxon>Fungi</taxon>
        <taxon>Dikarya</taxon>
        <taxon>Ascomycota</taxon>
        <taxon>Pezizomycotina</taxon>
        <taxon>Dothideomycetes</taxon>
        <taxon>Dothideomycetidae</taxon>
        <taxon>Dothideales</taxon>
        <taxon>Zalariaceae</taxon>
        <taxon>Zalaria</taxon>
    </lineage>
</organism>
<dbReference type="EMBL" id="JAMKPW020000006">
    <property type="protein sequence ID" value="KAK8217213.1"/>
    <property type="molecule type" value="Genomic_DNA"/>
</dbReference>
<sequence length="158" mass="17853">MAGITTRNMVADGSTGLLQVERNVNAVSTVQLSFALPVMDWEKSKSVQRMSVPLPLPVPLSYSRANARSQYHLQKEDLFPSTESTSLPTPTAACYPFSLTPDRLRADVALLRLIRKHIDSSIATQLLRRLQQLEVPERECQNYTHFKQRQLPPYAAHH</sequence>
<dbReference type="Proteomes" id="UP001320706">
    <property type="component" value="Unassembled WGS sequence"/>
</dbReference>
<proteinExistence type="predicted"/>
<evidence type="ECO:0000313" key="2">
    <source>
        <dbReference type="Proteomes" id="UP001320706"/>
    </source>
</evidence>
<protein>
    <submittedName>
        <fullName evidence="1">Uncharacterized protein</fullName>
    </submittedName>
</protein>
<name>A0ACC3SKC7_9PEZI</name>
<comment type="caution">
    <text evidence="1">The sequence shown here is derived from an EMBL/GenBank/DDBJ whole genome shotgun (WGS) entry which is preliminary data.</text>
</comment>
<gene>
    <name evidence="1" type="ORF">M8818_001465</name>
</gene>
<evidence type="ECO:0000313" key="1">
    <source>
        <dbReference type="EMBL" id="KAK8217213.1"/>
    </source>
</evidence>
<reference evidence="1" key="1">
    <citation type="submission" date="2024-02" db="EMBL/GenBank/DDBJ databases">
        <title>Metagenome Assembled Genome of Zalaria obscura JY119.</title>
        <authorList>
            <person name="Vighnesh L."/>
            <person name="Jagadeeshwari U."/>
            <person name="Venkata Ramana C."/>
            <person name="Sasikala C."/>
        </authorList>
    </citation>
    <scope>NUCLEOTIDE SEQUENCE</scope>
    <source>
        <strain evidence="1">JY119</strain>
    </source>
</reference>
<accession>A0ACC3SKC7</accession>
<keyword evidence="2" id="KW-1185">Reference proteome</keyword>